<dbReference type="KEGG" id="ein:Eint_030740"/>
<evidence type="ECO:0000256" key="1">
    <source>
        <dbReference type="SAM" id="Coils"/>
    </source>
</evidence>
<name>E0S683_ENCIT</name>
<dbReference type="Proteomes" id="UP000002313">
    <property type="component" value="Chromosome III"/>
</dbReference>
<proteinExistence type="predicted"/>
<sequence>MDSEDGVVSDDVMRVSQKIKESGSTDSLEKLLIEHKYNPGYVEKFYNAFSSRGNDWESDVYEVFGNHFLRNRLYGGMAGVLMPWVESVKKRYSVEECKGVFEYFNKMYDEMPASTKEGMYGTFLEVLLGLGWTLSKGGALYESYAVCEKVCEIVTSMGKFSSSNTAILYMELLGSFFLESGMLFSYVNVINILTSLEPRCIQKQCSIEDFRTLCSYALLKNEGDKQKKLFCKSRLLNLPEILSNVEKRCSGIDVSGNTLIRRKFDFEMWGKYSECVGKRVLVEENMDLIAFMKKNDFRFSIDGTYILIEQYEYKTVERKVFEIIEEYKERTRTASKPVIERKRISEEKKIVKKEEPSRPKKTVKFRDRFSSAYKKVKMYSRYYMKNAKGIEDAWYEKRNKEAKEAFEKKENKLKTKREELRAYLDLVEEARKGLSQRIEELGRKIEVPMPKPTRSAHWRSEGEEAKVYRPPNPHSSGTQKAYVPPLDAFRHIPSENPGGKSDSNPFRRNRNLRNSSWYVDNKEKEQEKKNN</sequence>
<keyword evidence="4" id="KW-1185">Reference proteome</keyword>
<feature type="compositionally biased region" description="Basic and acidic residues" evidence="2">
    <location>
        <begin position="520"/>
        <end position="531"/>
    </location>
</feature>
<protein>
    <submittedName>
        <fullName evidence="3">Uncharacterized protein</fullName>
    </submittedName>
</protein>
<evidence type="ECO:0000313" key="4">
    <source>
        <dbReference type="Proteomes" id="UP000002313"/>
    </source>
</evidence>
<keyword evidence="1" id="KW-0175">Coiled coil</keyword>
<accession>E0S683</accession>
<dbReference type="OrthoDB" id="2191687at2759"/>
<feature type="region of interest" description="Disordered" evidence="2">
    <location>
        <begin position="445"/>
        <end position="531"/>
    </location>
</feature>
<gene>
    <name evidence="3" type="ORF">Eint_030740</name>
</gene>
<organism evidence="3 4">
    <name type="scientific">Encephalitozoon intestinalis (strain ATCC 50506)</name>
    <name type="common">Microsporidian parasite</name>
    <name type="synonym">Septata intestinalis</name>
    <dbReference type="NCBI Taxonomy" id="876142"/>
    <lineage>
        <taxon>Eukaryota</taxon>
        <taxon>Fungi</taxon>
        <taxon>Fungi incertae sedis</taxon>
        <taxon>Microsporidia</taxon>
        <taxon>Unikaryonidae</taxon>
        <taxon>Encephalitozoon</taxon>
    </lineage>
</organism>
<reference evidence="3 4" key="1">
    <citation type="journal article" date="2010" name="Nat. Commun.">
        <title>The complete sequence of the smallest known nuclear genome from the microsporidian Encephalitozoon intestinalis.</title>
        <authorList>
            <person name="Corradi N."/>
            <person name="Pombert J.-F."/>
            <person name="Farinelli L."/>
            <person name="Didier E.S."/>
            <person name="Keeling P.J."/>
        </authorList>
    </citation>
    <scope>NUCLEOTIDE SEQUENCE [LARGE SCALE GENOMIC DNA]</scope>
    <source>
        <strain evidence="3 4">ATCC 50506</strain>
    </source>
</reference>
<feature type="compositionally biased region" description="Basic and acidic residues" evidence="2">
    <location>
        <begin position="458"/>
        <end position="467"/>
    </location>
</feature>
<evidence type="ECO:0000256" key="2">
    <source>
        <dbReference type="SAM" id="MobiDB-lite"/>
    </source>
</evidence>
<dbReference type="EMBL" id="CP001944">
    <property type="protein sequence ID" value="ADM11218.1"/>
    <property type="molecule type" value="Genomic_DNA"/>
</dbReference>
<evidence type="ECO:0000313" key="3">
    <source>
        <dbReference type="EMBL" id="ADM11218.1"/>
    </source>
</evidence>
<reference evidence="3 4" key="2">
    <citation type="journal article" date="2012" name="Proc. Natl. Acad. Sci. U.S.A.">
        <title>Gain and loss of multiple functionally related, horizontally transferred genes in the reduced genomes of two microsporidian parasites.</title>
        <authorList>
            <person name="Pombert J.-F."/>
            <person name="Selman M."/>
            <person name="Burki F."/>
            <person name="Bardell F.T."/>
            <person name="Farinelli L."/>
            <person name="Solter L.F."/>
            <person name="Whitman D.W."/>
            <person name="Weiss L.M."/>
            <person name="Corradi N."/>
            <person name="Keeling P.J."/>
        </authorList>
    </citation>
    <scope>NUCLEOTIDE SEQUENCE [LARGE SCALE GENOMIC DNA]</scope>
    <source>
        <strain evidence="3 4">ATCC 50506</strain>
    </source>
</reference>
<feature type="coiled-coil region" evidence="1">
    <location>
        <begin position="399"/>
        <end position="444"/>
    </location>
</feature>
<dbReference type="RefSeq" id="XP_003072578.1">
    <property type="nucleotide sequence ID" value="XM_003072532.1"/>
</dbReference>
<dbReference type="HOGENOM" id="CLU_513900_0_0_1"/>
<dbReference type="AlphaFoldDB" id="E0S683"/>
<dbReference type="GeneID" id="9698866"/>
<feature type="compositionally biased region" description="Polar residues" evidence="2">
    <location>
        <begin position="501"/>
        <end position="518"/>
    </location>
</feature>
<dbReference type="VEuPathDB" id="MicrosporidiaDB:Eint_030740"/>